<dbReference type="PROSITE" id="PS50207">
    <property type="entry name" value="CASPASE_P10"/>
    <property type="match status" value="1"/>
</dbReference>
<dbReference type="InterPro" id="IPR015917">
    <property type="entry name" value="Pept_C14A"/>
</dbReference>
<dbReference type="Pfam" id="PF00656">
    <property type="entry name" value="Peptidase_C14"/>
    <property type="match status" value="1"/>
</dbReference>
<dbReference type="InterPro" id="IPR001309">
    <property type="entry name" value="Pept_C14_p20"/>
</dbReference>
<comment type="caution">
    <text evidence="8">The sequence shown here is derived from an EMBL/GenBank/DDBJ whole genome shotgun (WGS) entry which is preliminary data.</text>
</comment>
<reference evidence="8 9" key="1">
    <citation type="journal article" date="2023" name="Arcadia Sci">
        <title>De novo assembly of a long-read Amblyomma americanum tick genome.</title>
        <authorList>
            <person name="Chou S."/>
            <person name="Poskanzer K.E."/>
            <person name="Rollins M."/>
            <person name="Thuy-Boun P.S."/>
        </authorList>
    </citation>
    <scope>NUCLEOTIDE SEQUENCE [LARGE SCALE GENOMIC DNA]</scope>
    <source>
        <strain evidence="8">F_SG_1</strain>
        <tissue evidence="8">Salivary glands</tissue>
    </source>
</reference>
<dbReference type="GO" id="GO:0006508">
    <property type="term" value="P:proteolysis"/>
    <property type="evidence" value="ECO:0007669"/>
    <property type="project" value="UniProtKB-KW"/>
</dbReference>
<dbReference type="Proteomes" id="UP001321473">
    <property type="component" value="Unassembled WGS sequence"/>
</dbReference>
<feature type="domain" description="Caspase family p20" evidence="7">
    <location>
        <begin position="44"/>
        <end position="169"/>
    </location>
</feature>
<sequence length="295" mass="33197">MGLSPNGEDLDAWKKDPDYNCGLPIASEEKWKERNKAYRMERFPRGYCIIIGNIQFGGSAEGRKCCMEDVQRMKRLFLALHFDCIVSVNLTAKEMKDLLTWAAKLDTLQNVDCMVVGLMSHGEEGIIHDIKCDDVLLYEEVFQLFNNENCPALQGKPKLFFVQACRGGEMSCGTPAVDNAVANTAETCPKLNNSRDGPSSFPGSGRATSWSDMYIVYATIPHYVAFQNELTGSWLMSAVLEVFTESAHDKSLDWLMRQVHEAVMNRACNDGSRQTPCTVQIGWKKKLFFYPGRKC</sequence>
<dbReference type="PRINTS" id="PR00376">
    <property type="entry name" value="IL1BCENZYME"/>
</dbReference>
<keyword evidence="4" id="KW-0378">Hydrolase</keyword>
<comment type="similarity">
    <text evidence="1 5">Belongs to the peptidase C14A family.</text>
</comment>
<dbReference type="SUPFAM" id="SSF52129">
    <property type="entry name" value="Caspase-like"/>
    <property type="match status" value="1"/>
</dbReference>
<evidence type="ECO:0008006" key="10">
    <source>
        <dbReference type="Google" id="ProtNLM"/>
    </source>
</evidence>
<evidence type="ECO:0000259" key="6">
    <source>
        <dbReference type="PROSITE" id="PS50207"/>
    </source>
</evidence>
<dbReference type="PROSITE" id="PS01122">
    <property type="entry name" value="CASPASE_CYS"/>
    <property type="match status" value="1"/>
</dbReference>
<dbReference type="AlphaFoldDB" id="A0AAQ4EFC2"/>
<accession>A0AAQ4EFC2</accession>
<keyword evidence="3" id="KW-0053">Apoptosis</keyword>
<gene>
    <name evidence="8" type="ORF">V5799_012139</name>
</gene>
<dbReference type="InterPro" id="IPR029030">
    <property type="entry name" value="Caspase-like_dom_sf"/>
</dbReference>
<dbReference type="InterPro" id="IPR002398">
    <property type="entry name" value="Pept_C14"/>
</dbReference>
<keyword evidence="2" id="KW-0645">Protease</keyword>
<organism evidence="8 9">
    <name type="scientific">Amblyomma americanum</name>
    <name type="common">Lone star tick</name>
    <dbReference type="NCBI Taxonomy" id="6943"/>
    <lineage>
        <taxon>Eukaryota</taxon>
        <taxon>Metazoa</taxon>
        <taxon>Ecdysozoa</taxon>
        <taxon>Arthropoda</taxon>
        <taxon>Chelicerata</taxon>
        <taxon>Arachnida</taxon>
        <taxon>Acari</taxon>
        <taxon>Parasitiformes</taxon>
        <taxon>Ixodida</taxon>
        <taxon>Ixodoidea</taxon>
        <taxon>Ixodidae</taxon>
        <taxon>Amblyomminae</taxon>
        <taxon>Amblyomma</taxon>
    </lineage>
</organism>
<proteinExistence type="inferred from homology"/>
<dbReference type="InterPro" id="IPR002138">
    <property type="entry name" value="Pept_C14_p10"/>
</dbReference>
<keyword evidence="9" id="KW-1185">Reference proteome</keyword>
<protein>
    <recommendedName>
        <fullName evidence="10">Caspase</fullName>
    </recommendedName>
</protein>
<name>A0AAQ4EFC2_AMBAM</name>
<dbReference type="InterPro" id="IPR033139">
    <property type="entry name" value="Caspase_cys_AS"/>
</dbReference>
<evidence type="ECO:0000256" key="2">
    <source>
        <dbReference type="ARBA" id="ARBA00022670"/>
    </source>
</evidence>
<evidence type="ECO:0000256" key="1">
    <source>
        <dbReference type="ARBA" id="ARBA00010134"/>
    </source>
</evidence>
<evidence type="ECO:0000256" key="3">
    <source>
        <dbReference type="ARBA" id="ARBA00022703"/>
    </source>
</evidence>
<dbReference type="Gene3D" id="3.40.50.1460">
    <property type="match status" value="1"/>
</dbReference>
<evidence type="ECO:0000256" key="4">
    <source>
        <dbReference type="ARBA" id="ARBA00022801"/>
    </source>
</evidence>
<dbReference type="PANTHER" id="PTHR47901:SF8">
    <property type="entry name" value="CASPASE-3"/>
    <property type="match status" value="1"/>
</dbReference>
<dbReference type="GO" id="GO:0004197">
    <property type="term" value="F:cysteine-type endopeptidase activity"/>
    <property type="evidence" value="ECO:0007669"/>
    <property type="project" value="InterPro"/>
</dbReference>
<evidence type="ECO:0000256" key="5">
    <source>
        <dbReference type="RuleBase" id="RU003971"/>
    </source>
</evidence>
<dbReference type="PANTHER" id="PTHR47901">
    <property type="entry name" value="CASPASE RECRUITMENT DOMAIN-CONTAINING PROTEIN 18"/>
    <property type="match status" value="1"/>
</dbReference>
<dbReference type="SMART" id="SM00115">
    <property type="entry name" value="CASc"/>
    <property type="match status" value="1"/>
</dbReference>
<evidence type="ECO:0000313" key="9">
    <source>
        <dbReference type="Proteomes" id="UP001321473"/>
    </source>
</evidence>
<dbReference type="GO" id="GO:0006915">
    <property type="term" value="P:apoptotic process"/>
    <property type="evidence" value="ECO:0007669"/>
    <property type="project" value="UniProtKB-KW"/>
</dbReference>
<evidence type="ECO:0000313" key="8">
    <source>
        <dbReference type="EMBL" id="KAK8773328.1"/>
    </source>
</evidence>
<evidence type="ECO:0000259" key="7">
    <source>
        <dbReference type="PROSITE" id="PS50208"/>
    </source>
</evidence>
<dbReference type="PROSITE" id="PS50208">
    <property type="entry name" value="CASPASE_P20"/>
    <property type="match status" value="1"/>
</dbReference>
<dbReference type="EMBL" id="JARKHS020017077">
    <property type="protein sequence ID" value="KAK8773328.1"/>
    <property type="molecule type" value="Genomic_DNA"/>
</dbReference>
<dbReference type="InterPro" id="IPR011600">
    <property type="entry name" value="Pept_C14_caspase"/>
</dbReference>
<feature type="domain" description="Caspase family p10" evidence="6">
    <location>
        <begin position="211"/>
        <end position="291"/>
    </location>
</feature>